<proteinExistence type="predicted"/>
<sequence length="429" mass="47365">MDENQEASQPTSAQEAGIDGLEEAMERIRISPRKLLRSLGHLRIDRARIKPIQSKALDQGGTADVEAATLAPAQSSSSSNTDDIEYFAPFAHEVNLLNDLSHENVVKITGFVEDVEHGVAWMVFAWEKNGNLREFNQSTNWELPERVSLIRGVAEGLTYLHGRNPPICHGDMKSLNVLVTSLNRAIITDFGSARPIGPTAKPSIEVVDAAMMTESKQKTSDHAQIIESLKAEVDLSGGFITMTGPAWTVRWAAPELLTGDLPSLASDIWALGWICWEAVTGNFPFEKDTDGVAVIVRITRGDLPAVKNNDQLREIGTLCSLMEECWRVDAKSRPKAMRCRQAQTVPLSREETNSDTPRSSELLHALGWIQRQNNMMPEACEYFQQSLKVSNSVGDERGKARALKALGDAYSLGSEYSKAEESYIQARDI</sequence>
<dbReference type="Proteomes" id="UP000054248">
    <property type="component" value="Unassembled WGS sequence"/>
</dbReference>
<dbReference type="HOGENOM" id="CLU_000288_7_37_1"/>
<protein>
    <recommendedName>
        <fullName evidence="2">Protein kinase domain-containing protein</fullName>
    </recommendedName>
</protein>
<dbReference type="InterPro" id="IPR051681">
    <property type="entry name" value="Ser/Thr_Kinases-Pseudokinases"/>
</dbReference>
<dbReference type="InterPro" id="IPR000719">
    <property type="entry name" value="Prot_kinase_dom"/>
</dbReference>
<dbReference type="Gene3D" id="1.10.510.10">
    <property type="entry name" value="Transferase(Phosphotransferase) domain 1"/>
    <property type="match status" value="1"/>
</dbReference>
<dbReference type="OrthoDB" id="4062651at2759"/>
<feature type="region of interest" description="Disordered" evidence="1">
    <location>
        <begin position="1"/>
        <end position="20"/>
    </location>
</feature>
<dbReference type="SMART" id="SM00220">
    <property type="entry name" value="S_TKc"/>
    <property type="match status" value="1"/>
</dbReference>
<dbReference type="STRING" id="1051891.A0A0C3KIH4"/>
<dbReference type="AlphaFoldDB" id="A0A0C3KIH4"/>
<evidence type="ECO:0000259" key="2">
    <source>
        <dbReference type="PROSITE" id="PS50011"/>
    </source>
</evidence>
<organism evidence="3 4">
    <name type="scientific">Tulasnella calospora MUT 4182</name>
    <dbReference type="NCBI Taxonomy" id="1051891"/>
    <lineage>
        <taxon>Eukaryota</taxon>
        <taxon>Fungi</taxon>
        <taxon>Dikarya</taxon>
        <taxon>Basidiomycota</taxon>
        <taxon>Agaricomycotina</taxon>
        <taxon>Agaricomycetes</taxon>
        <taxon>Cantharellales</taxon>
        <taxon>Tulasnellaceae</taxon>
        <taxon>Tulasnella</taxon>
    </lineage>
</organism>
<dbReference type="Pfam" id="PF13424">
    <property type="entry name" value="TPR_12"/>
    <property type="match status" value="1"/>
</dbReference>
<dbReference type="InterPro" id="IPR011009">
    <property type="entry name" value="Kinase-like_dom_sf"/>
</dbReference>
<dbReference type="PANTHER" id="PTHR44329">
    <property type="entry name" value="SERINE/THREONINE-PROTEIN KINASE TNNI3K-RELATED"/>
    <property type="match status" value="1"/>
</dbReference>
<feature type="domain" description="Protein kinase" evidence="2">
    <location>
        <begin position="33"/>
        <end position="345"/>
    </location>
</feature>
<dbReference type="PROSITE" id="PS50011">
    <property type="entry name" value="PROTEIN_KINASE_DOM"/>
    <property type="match status" value="1"/>
</dbReference>
<dbReference type="InterPro" id="IPR008271">
    <property type="entry name" value="Ser/Thr_kinase_AS"/>
</dbReference>
<reference evidence="4" key="2">
    <citation type="submission" date="2015-01" db="EMBL/GenBank/DDBJ databases">
        <title>Evolutionary Origins and Diversification of the Mycorrhizal Mutualists.</title>
        <authorList>
            <consortium name="DOE Joint Genome Institute"/>
            <consortium name="Mycorrhizal Genomics Consortium"/>
            <person name="Kohler A."/>
            <person name="Kuo A."/>
            <person name="Nagy L.G."/>
            <person name="Floudas D."/>
            <person name="Copeland A."/>
            <person name="Barry K.W."/>
            <person name="Cichocki N."/>
            <person name="Veneault-Fourrey C."/>
            <person name="LaButti K."/>
            <person name="Lindquist E.A."/>
            <person name="Lipzen A."/>
            <person name="Lundell T."/>
            <person name="Morin E."/>
            <person name="Murat C."/>
            <person name="Riley R."/>
            <person name="Ohm R."/>
            <person name="Sun H."/>
            <person name="Tunlid A."/>
            <person name="Henrissat B."/>
            <person name="Grigoriev I.V."/>
            <person name="Hibbett D.S."/>
            <person name="Martin F."/>
        </authorList>
    </citation>
    <scope>NUCLEOTIDE SEQUENCE [LARGE SCALE GENOMIC DNA]</scope>
    <source>
        <strain evidence="4">MUT 4182</strain>
    </source>
</reference>
<dbReference type="Pfam" id="PF00069">
    <property type="entry name" value="Pkinase"/>
    <property type="match status" value="1"/>
</dbReference>
<dbReference type="InterPro" id="IPR011990">
    <property type="entry name" value="TPR-like_helical_dom_sf"/>
</dbReference>
<dbReference type="GO" id="GO:0004674">
    <property type="term" value="F:protein serine/threonine kinase activity"/>
    <property type="evidence" value="ECO:0007669"/>
    <property type="project" value="TreeGrafter"/>
</dbReference>
<dbReference type="Gene3D" id="1.25.40.10">
    <property type="entry name" value="Tetratricopeptide repeat domain"/>
    <property type="match status" value="1"/>
</dbReference>
<evidence type="ECO:0000256" key="1">
    <source>
        <dbReference type="SAM" id="MobiDB-lite"/>
    </source>
</evidence>
<dbReference type="SUPFAM" id="SSF56112">
    <property type="entry name" value="Protein kinase-like (PK-like)"/>
    <property type="match status" value="1"/>
</dbReference>
<reference evidence="3 4" key="1">
    <citation type="submission" date="2014-04" db="EMBL/GenBank/DDBJ databases">
        <authorList>
            <consortium name="DOE Joint Genome Institute"/>
            <person name="Kuo A."/>
            <person name="Girlanda M."/>
            <person name="Perotto S."/>
            <person name="Kohler A."/>
            <person name="Nagy L.G."/>
            <person name="Floudas D."/>
            <person name="Copeland A."/>
            <person name="Barry K.W."/>
            <person name="Cichocki N."/>
            <person name="Veneault-Fourrey C."/>
            <person name="LaButti K."/>
            <person name="Lindquist E.A."/>
            <person name="Lipzen A."/>
            <person name="Lundell T."/>
            <person name="Morin E."/>
            <person name="Murat C."/>
            <person name="Sun H."/>
            <person name="Tunlid A."/>
            <person name="Henrissat B."/>
            <person name="Grigoriev I.V."/>
            <person name="Hibbett D.S."/>
            <person name="Martin F."/>
            <person name="Nordberg H.P."/>
            <person name="Cantor M.N."/>
            <person name="Hua S.X."/>
        </authorList>
    </citation>
    <scope>NUCLEOTIDE SEQUENCE [LARGE SCALE GENOMIC DNA]</scope>
    <source>
        <strain evidence="3 4">MUT 4182</strain>
    </source>
</reference>
<dbReference type="EMBL" id="KN823142">
    <property type="protein sequence ID" value="KIO21298.1"/>
    <property type="molecule type" value="Genomic_DNA"/>
</dbReference>
<feature type="compositionally biased region" description="Polar residues" evidence="1">
    <location>
        <begin position="1"/>
        <end position="14"/>
    </location>
</feature>
<evidence type="ECO:0000313" key="3">
    <source>
        <dbReference type="EMBL" id="KIO21298.1"/>
    </source>
</evidence>
<evidence type="ECO:0000313" key="4">
    <source>
        <dbReference type="Proteomes" id="UP000054248"/>
    </source>
</evidence>
<dbReference type="SUPFAM" id="SSF48452">
    <property type="entry name" value="TPR-like"/>
    <property type="match status" value="1"/>
</dbReference>
<gene>
    <name evidence="3" type="ORF">M407DRAFT_29074</name>
</gene>
<name>A0A0C3KIH4_9AGAM</name>
<dbReference type="GO" id="GO:0005524">
    <property type="term" value="F:ATP binding"/>
    <property type="evidence" value="ECO:0007669"/>
    <property type="project" value="InterPro"/>
</dbReference>
<keyword evidence="4" id="KW-1185">Reference proteome</keyword>
<dbReference type="PROSITE" id="PS00108">
    <property type="entry name" value="PROTEIN_KINASE_ST"/>
    <property type="match status" value="1"/>
</dbReference>
<accession>A0A0C3KIH4</accession>